<keyword evidence="3" id="KW-1003">Cell membrane</keyword>
<dbReference type="PATRIC" id="fig|33050.5.peg.2074"/>
<proteinExistence type="predicted"/>
<dbReference type="PIRSF" id="PIRSF006603">
    <property type="entry name" value="DinF"/>
    <property type="match status" value="1"/>
</dbReference>
<dbReference type="KEGG" id="smag:AN936_10030"/>
<feature type="transmembrane region" description="Helical" evidence="8">
    <location>
        <begin position="398"/>
        <end position="418"/>
    </location>
</feature>
<dbReference type="AlphaFoldDB" id="A0A0N9UX39"/>
<feature type="transmembrane region" description="Helical" evidence="8">
    <location>
        <begin position="169"/>
        <end position="190"/>
    </location>
</feature>
<feature type="region of interest" description="Disordered" evidence="7">
    <location>
        <begin position="13"/>
        <end position="38"/>
    </location>
</feature>
<evidence type="ECO:0000256" key="1">
    <source>
        <dbReference type="ARBA" id="ARBA00004429"/>
    </source>
</evidence>
<feature type="transmembrane region" description="Helical" evidence="8">
    <location>
        <begin position="130"/>
        <end position="149"/>
    </location>
</feature>
<dbReference type="STRING" id="33050.AN936_10030"/>
<feature type="transmembrane region" description="Helical" evidence="8">
    <location>
        <begin position="455"/>
        <end position="475"/>
    </location>
</feature>
<dbReference type="RefSeq" id="WP_234715798.1">
    <property type="nucleotide sequence ID" value="NZ_CP013344.1"/>
</dbReference>
<dbReference type="NCBIfam" id="TIGR00797">
    <property type="entry name" value="matE"/>
    <property type="match status" value="1"/>
</dbReference>
<dbReference type="Pfam" id="PF01554">
    <property type="entry name" value="MatE"/>
    <property type="match status" value="2"/>
</dbReference>
<evidence type="ECO:0000313" key="9">
    <source>
        <dbReference type="EMBL" id="ALH80694.1"/>
    </source>
</evidence>
<evidence type="ECO:0000256" key="5">
    <source>
        <dbReference type="ARBA" id="ARBA00022989"/>
    </source>
</evidence>
<evidence type="ECO:0000256" key="3">
    <source>
        <dbReference type="ARBA" id="ARBA00022475"/>
    </source>
</evidence>
<organism evidence="9 10">
    <name type="scientific">Sphingopyxis macrogoltabida</name>
    <name type="common">Sphingomonas macrogoltabidus</name>
    <dbReference type="NCBI Taxonomy" id="33050"/>
    <lineage>
        <taxon>Bacteria</taxon>
        <taxon>Pseudomonadati</taxon>
        <taxon>Pseudomonadota</taxon>
        <taxon>Alphaproteobacteria</taxon>
        <taxon>Sphingomonadales</taxon>
        <taxon>Sphingomonadaceae</taxon>
        <taxon>Sphingopyxis</taxon>
    </lineage>
</organism>
<name>A0A0N9UX39_SPHMC</name>
<dbReference type="PANTHER" id="PTHR43549">
    <property type="entry name" value="MULTIDRUG RESISTANCE PROTEIN YPNP-RELATED"/>
    <property type="match status" value="1"/>
</dbReference>
<dbReference type="InterPro" id="IPR052031">
    <property type="entry name" value="Membrane_Transporter-Flippase"/>
</dbReference>
<dbReference type="GO" id="GO:0042910">
    <property type="term" value="F:xenobiotic transmembrane transporter activity"/>
    <property type="evidence" value="ECO:0007669"/>
    <property type="project" value="InterPro"/>
</dbReference>
<dbReference type="GO" id="GO:0005886">
    <property type="term" value="C:plasma membrane"/>
    <property type="evidence" value="ECO:0007669"/>
    <property type="project" value="UniProtKB-SubCell"/>
</dbReference>
<sequence length="488" mass="52010">MSADLNDVPITPTPVAAAADPAASPVPPRQTARGGGRMDLTSGPITKTLILFALPTLASNILQTLSGSVNSIWVGQFLGEGALAATANANIIMFLMFGAFFGFGMAATVLIGQSMGRGDIDAARRATGGVIGLALLFSVLIAVVGWFASDRILRWLETPPEAFTLAHDYLRVTFLAVPASMLSVTLMMASRGAGDAITPLRFMILAVVLDVVFNPVLILGLGPFPRLGIAGSALATAAAGTISLIGMIAWFYRKNHVLRLRGRELSYLYPKWSELRFIIGRGLPMGAQMFVISGAGLVMIGLVNREGLVTAAAYGATLQLWNYIQMPALAVGAAVSSMAAQNIGARRWDRVSAVTTSGITINLAMTGVLIVLLLLFDRAALALFLGSESPAIEVSRNIQLIATWTFLPFGTTIVLISTLRANGSVVPPLIILFLSMFPIRFGIYHFGYPLIGSDIIWWSFPLSSLASLAMAWVIYRRGNWRGPMPQPA</sequence>
<dbReference type="PANTHER" id="PTHR43549:SF3">
    <property type="entry name" value="MULTIDRUG RESISTANCE PROTEIN YPNP-RELATED"/>
    <property type="match status" value="1"/>
</dbReference>
<feature type="transmembrane region" description="Helical" evidence="8">
    <location>
        <begin position="323"/>
        <end position="340"/>
    </location>
</feature>
<accession>A0A0N9UX39</accession>
<keyword evidence="2" id="KW-0813">Transport</keyword>
<keyword evidence="5 8" id="KW-1133">Transmembrane helix</keyword>
<feature type="transmembrane region" description="Helical" evidence="8">
    <location>
        <begin position="425"/>
        <end position="443"/>
    </location>
</feature>
<feature type="transmembrane region" description="Helical" evidence="8">
    <location>
        <begin position="361"/>
        <end position="386"/>
    </location>
</feature>
<feature type="transmembrane region" description="Helical" evidence="8">
    <location>
        <begin position="227"/>
        <end position="252"/>
    </location>
</feature>
<protein>
    <submittedName>
        <fullName evidence="9">MATE family efflux transporter</fullName>
    </submittedName>
</protein>
<keyword evidence="6 8" id="KW-0472">Membrane</keyword>
<evidence type="ECO:0000256" key="6">
    <source>
        <dbReference type="ARBA" id="ARBA00023136"/>
    </source>
</evidence>
<comment type="subcellular location">
    <subcellularLocation>
        <location evidence="1">Cell inner membrane</location>
        <topology evidence="1">Multi-pass membrane protein</topology>
    </subcellularLocation>
</comment>
<evidence type="ECO:0000256" key="2">
    <source>
        <dbReference type="ARBA" id="ARBA00022448"/>
    </source>
</evidence>
<dbReference type="InterPro" id="IPR048279">
    <property type="entry name" value="MdtK-like"/>
</dbReference>
<feature type="transmembrane region" description="Helical" evidence="8">
    <location>
        <begin position="202"/>
        <end position="221"/>
    </location>
</feature>
<evidence type="ECO:0000256" key="4">
    <source>
        <dbReference type="ARBA" id="ARBA00022692"/>
    </source>
</evidence>
<dbReference type="GO" id="GO:0015297">
    <property type="term" value="F:antiporter activity"/>
    <property type="evidence" value="ECO:0007669"/>
    <property type="project" value="InterPro"/>
</dbReference>
<evidence type="ECO:0000256" key="7">
    <source>
        <dbReference type="SAM" id="MobiDB-lite"/>
    </source>
</evidence>
<evidence type="ECO:0000313" key="10">
    <source>
        <dbReference type="Proteomes" id="UP000058074"/>
    </source>
</evidence>
<dbReference type="EMBL" id="CP012700">
    <property type="protein sequence ID" value="ALH80694.1"/>
    <property type="molecule type" value="Genomic_DNA"/>
</dbReference>
<feature type="transmembrane region" description="Helical" evidence="8">
    <location>
        <begin position="283"/>
        <end position="303"/>
    </location>
</feature>
<evidence type="ECO:0000256" key="8">
    <source>
        <dbReference type="SAM" id="Phobius"/>
    </source>
</evidence>
<dbReference type="InterPro" id="IPR002528">
    <property type="entry name" value="MATE_fam"/>
</dbReference>
<dbReference type="Proteomes" id="UP000058074">
    <property type="component" value="Chromosome"/>
</dbReference>
<dbReference type="CDD" id="cd13138">
    <property type="entry name" value="MATE_yoeA_like"/>
    <property type="match status" value="1"/>
</dbReference>
<reference evidence="9 10" key="1">
    <citation type="journal article" date="2015" name="Genome Announc.">
        <title>Complete Genome Sequence of Polypropylene Glycol- and Polyethylene Glycol-Degrading Sphingopyxis macrogoltabida Strain EY-1.</title>
        <authorList>
            <person name="Ohtsubo Y."/>
            <person name="Nagata Y."/>
            <person name="Numata M."/>
            <person name="Tsuchikane K."/>
            <person name="Hosoyama A."/>
            <person name="Yamazoe A."/>
            <person name="Tsuda M."/>
            <person name="Fujita N."/>
            <person name="Kawai F."/>
        </authorList>
    </citation>
    <scope>NUCLEOTIDE SEQUENCE [LARGE SCALE GENOMIC DNA]</scope>
    <source>
        <strain evidence="9 10">EY-1</strain>
    </source>
</reference>
<dbReference type="KEGG" id="smaz:LH19_10300"/>
<gene>
    <name evidence="9" type="ORF">AN936_10030</name>
</gene>
<feature type="compositionally biased region" description="Low complexity" evidence="7">
    <location>
        <begin position="13"/>
        <end position="23"/>
    </location>
</feature>
<keyword evidence="4 8" id="KW-0812">Transmembrane</keyword>
<feature type="transmembrane region" description="Helical" evidence="8">
    <location>
        <begin position="91"/>
        <end position="110"/>
    </location>
</feature>